<dbReference type="EC" id="1.14.14.80" evidence="24"/>
<evidence type="ECO:0000256" key="17">
    <source>
        <dbReference type="ARBA" id="ARBA00023128"/>
    </source>
</evidence>
<accession>A0A8J9YW41</accession>
<gene>
    <name evidence="30" type="primary">CYP2U1</name>
    <name evidence="30" type="ORF">BLAG_LOCUS6076</name>
</gene>
<dbReference type="PROSITE" id="PS00086">
    <property type="entry name" value="CYTOCHROME_P450"/>
    <property type="match status" value="1"/>
</dbReference>
<evidence type="ECO:0000256" key="6">
    <source>
        <dbReference type="ARBA" id="ARBA00022617"/>
    </source>
</evidence>
<evidence type="ECO:0000256" key="14">
    <source>
        <dbReference type="ARBA" id="ARBA00023004"/>
    </source>
</evidence>
<evidence type="ECO:0000256" key="2">
    <source>
        <dbReference type="ARBA" id="ARBA00004154"/>
    </source>
</evidence>
<dbReference type="Gene3D" id="1.10.630.10">
    <property type="entry name" value="Cytochrome P450"/>
    <property type="match status" value="1"/>
</dbReference>
<dbReference type="Pfam" id="PF00067">
    <property type="entry name" value="p450"/>
    <property type="match status" value="1"/>
</dbReference>
<dbReference type="GO" id="GO:0006082">
    <property type="term" value="P:organic acid metabolic process"/>
    <property type="evidence" value="ECO:0007669"/>
    <property type="project" value="TreeGrafter"/>
</dbReference>
<evidence type="ECO:0000256" key="23">
    <source>
        <dbReference type="ARBA" id="ARBA00058812"/>
    </source>
</evidence>
<evidence type="ECO:0000256" key="13">
    <source>
        <dbReference type="ARBA" id="ARBA00023002"/>
    </source>
</evidence>
<evidence type="ECO:0000256" key="26">
    <source>
        <dbReference type="ARBA" id="ARBA00079181"/>
    </source>
</evidence>
<dbReference type="EMBL" id="OV696698">
    <property type="protein sequence ID" value="CAH1242889.1"/>
    <property type="molecule type" value="Genomic_DNA"/>
</dbReference>
<keyword evidence="8 27" id="KW-0479">Metal-binding</keyword>
<evidence type="ECO:0000256" key="4">
    <source>
        <dbReference type="ARBA" id="ARBA00004477"/>
    </source>
</evidence>
<keyword evidence="13 28" id="KW-0560">Oxidoreductase</keyword>
<evidence type="ECO:0000256" key="8">
    <source>
        <dbReference type="ARBA" id="ARBA00022723"/>
    </source>
</evidence>
<keyword evidence="7 29" id="KW-0812">Transmembrane</keyword>
<keyword evidence="18 29" id="KW-0472">Membrane</keyword>
<comment type="catalytic activity">
    <reaction evidence="20">
        <text>(5Z,8Z,11Z,14Z)-eicosatetraenoate + reduced [NADPH--hemoprotein reductase] + O2 = 20-hydroxy-(5Z,8Z,11Z,14Z)-eicosatetraenoate + oxidized [NADPH--hemoprotein reductase] + H2O + H(+)</text>
        <dbReference type="Rhea" id="RHEA:39755"/>
        <dbReference type="Rhea" id="RHEA-COMP:11964"/>
        <dbReference type="Rhea" id="RHEA-COMP:11965"/>
        <dbReference type="ChEBI" id="CHEBI:15377"/>
        <dbReference type="ChEBI" id="CHEBI:15378"/>
        <dbReference type="ChEBI" id="CHEBI:15379"/>
        <dbReference type="ChEBI" id="CHEBI:32395"/>
        <dbReference type="ChEBI" id="CHEBI:57618"/>
        <dbReference type="ChEBI" id="CHEBI:58210"/>
        <dbReference type="ChEBI" id="CHEBI:76624"/>
    </reaction>
    <physiologicalReaction direction="left-to-right" evidence="20">
        <dbReference type="Rhea" id="RHEA:39756"/>
    </physiologicalReaction>
</comment>
<dbReference type="SUPFAM" id="SSF48264">
    <property type="entry name" value="Cytochrome P450"/>
    <property type="match status" value="1"/>
</dbReference>
<keyword evidence="6 27" id="KW-0349">Heme</keyword>
<evidence type="ECO:0000256" key="9">
    <source>
        <dbReference type="ARBA" id="ARBA00022792"/>
    </source>
</evidence>
<evidence type="ECO:0000256" key="25">
    <source>
        <dbReference type="ARBA" id="ARBA00067282"/>
    </source>
</evidence>
<dbReference type="AlphaFoldDB" id="A0A8J9YW41"/>
<dbReference type="Proteomes" id="UP000838412">
    <property type="component" value="Chromosome 13"/>
</dbReference>
<evidence type="ECO:0000256" key="28">
    <source>
        <dbReference type="RuleBase" id="RU000461"/>
    </source>
</evidence>
<comment type="catalytic activity">
    <reaction evidence="22">
        <text>an omega-methyl-long-chain fatty acid + reduced [NADPH--hemoprotein reductase] + O2 = an omega-hydroxy-long-chain fatty acid + oxidized [NADPH--hemoprotein reductase] + H2O + H(+)</text>
        <dbReference type="Rhea" id="RHEA:56748"/>
        <dbReference type="Rhea" id="RHEA-COMP:11964"/>
        <dbReference type="Rhea" id="RHEA-COMP:11965"/>
        <dbReference type="ChEBI" id="CHEBI:15377"/>
        <dbReference type="ChEBI" id="CHEBI:15378"/>
        <dbReference type="ChEBI" id="CHEBI:15379"/>
        <dbReference type="ChEBI" id="CHEBI:57618"/>
        <dbReference type="ChEBI" id="CHEBI:58210"/>
        <dbReference type="ChEBI" id="CHEBI:140991"/>
        <dbReference type="ChEBI" id="CHEBI:140992"/>
        <dbReference type="EC" id="1.14.14.80"/>
    </reaction>
    <physiologicalReaction direction="left-to-right" evidence="22">
        <dbReference type="Rhea" id="RHEA:56749"/>
    </physiologicalReaction>
</comment>
<keyword evidence="17" id="KW-0496">Mitochondrion</keyword>
<evidence type="ECO:0000256" key="3">
    <source>
        <dbReference type="ARBA" id="ARBA00004448"/>
    </source>
</evidence>
<feature type="transmembrane region" description="Helical" evidence="29">
    <location>
        <begin position="23"/>
        <end position="43"/>
    </location>
</feature>
<evidence type="ECO:0000256" key="1">
    <source>
        <dbReference type="ARBA" id="ARBA00001971"/>
    </source>
</evidence>
<comment type="subcellular location">
    <subcellularLocation>
        <location evidence="4">Endoplasmic reticulum membrane</location>
        <topology evidence="4">Multi-pass membrane protein</topology>
    </subcellularLocation>
    <subcellularLocation>
        <location evidence="2">Microsome membrane</location>
        <topology evidence="2">Multi-pass membrane protein</topology>
    </subcellularLocation>
    <subcellularLocation>
        <location evidence="3">Mitochondrion inner membrane</location>
        <topology evidence="3">Multi-pass membrane protein</topology>
    </subcellularLocation>
</comment>
<evidence type="ECO:0000256" key="27">
    <source>
        <dbReference type="PIRSR" id="PIRSR602401-1"/>
    </source>
</evidence>
<comment type="similarity">
    <text evidence="5 28">Belongs to the cytochrome P450 family.</text>
</comment>
<dbReference type="OrthoDB" id="2789670at2759"/>
<dbReference type="PANTHER" id="PTHR24300:SF403">
    <property type="entry name" value="CYTOCHROME P450 306A1"/>
    <property type="match status" value="1"/>
</dbReference>
<keyword evidence="12 29" id="KW-1133">Transmembrane helix</keyword>
<evidence type="ECO:0000256" key="20">
    <source>
        <dbReference type="ARBA" id="ARBA00051320"/>
    </source>
</evidence>
<protein>
    <recommendedName>
        <fullName evidence="25">Cytochrome P450 2U1</fullName>
        <ecNumber evidence="24">1.14.14.80</ecNumber>
    </recommendedName>
    <alternativeName>
        <fullName evidence="26">Long-chain fatty acid omega-monooxygenase</fullName>
    </alternativeName>
</protein>
<dbReference type="InterPro" id="IPR002401">
    <property type="entry name" value="Cyt_P450_E_grp-I"/>
</dbReference>
<evidence type="ECO:0000256" key="29">
    <source>
        <dbReference type="SAM" id="Phobius"/>
    </source>
</evidence>
<keyword evidence="14 27" id="KW-0408">Iron</keyword>
<dbReference type="FunFam" id="1.10.630.10:FF:000017">
    <property type="entry name" value="cytochrome P450 2U1 isoform X1"/>
    <property type="match status" value="1"/>
</dbReference>
<dbReference type="GO" id="GO:0006629">
    <property type="term" value="P:lipid metabolic process"/>
    <property type="evidence" value="ECO:0007669"/>
    <property type="project" value="UniProtKB-KW"/>
</dbReference>
<keyword evidence="9" id="KW-0999">Mitochondrion inner membrane</keyword>
<evidence type="ECO:0000256" key="21">
    <source>
        <dbReference type="ARBA" id="ARBA00052159"/>
    </source>
</evidence>
<dbReference type="PANTHER" id="PTHR24300">
    <property type="entry name" value="CYTOCHROME P450 508A4-RELATED"/>
    <property type="match status" value="1"/>
</dbReference>
<comment type="catalytic activity">
    <reaction evidence="19">
        <text>(5Z,8Z,11Z,14Z)-eicosatetraenoate + reduced [NADPH--hemoprotein reductase] + O2 = 19-hydroxy-(5Z,8Z,11Z,14Z)-eicosatetraenoate + oxidized [NADPH--hemoprotein reductase] + H2O + H(+)</text>
        <dbReference type="Rhea" id="RHEA:39759"/>
        <dbReference type="Rhea" id="RHEA-COMP:11964"/>
        <dbReference type="Rhea" id="RHEA-COMP:11965"/>
        <dbReference type="ChEBI" id="CHEBI:15377"/>
        <dbReference type="ChEBI" id="CHEBI:15378"/>
        <dbReference type="ChEBI" id="CHEBI:15379"/>
        <dbReference type="ChEBI" id="CHEBI:32395"/>
        <dbReference type="ChEBI" id="CHEBI:57618"/>
        <dbReference type="ChEBI" id="CHEBI:58210"/>
        <dbReference type="ChEBI" id="CHEBI:76627"/>
    </reaction>
    <physiologicalReaction direction="left-to-right" evidence="19">
        <dbReference type="Rhea" id="RHEA:39760"/>
    </physiologicalReaction>
</comment>
<name>A0A8J9YW41_BRALA</name>
<evidence type="ECO:0000256" key="16">
    <source>
        <dbReference type="ARBA" id="ARBA00023098"/>
    </source>
</evidence>
<dbReference type="PRINTS" id="PR00463">
    <property type="entry name" value="EP450I"/>
</dbReference>
<dbReference type="InterPro" id="IPR050182">
    <property type="entry name" value="Cytochrome_P450_fam2"/>
</dbReference>
<dbReference type="GO" id="GO:0102033">
    <property type="term" value="F:long-chain fatty acid omega-hydroxylase activity"/>
    <property type="evidence" value="ECO:0007669"/>
    <property type="project" value="UniProtKB-EC"/>
</dbReference>
<evidence type="ECO:0000256" key="7">
    <source>
        <dbReference type="ARBA" id="ARBA00022692"/>
    </source>
</evidence>
<dbReference type="InterPro" id="IPR036396">
    <property type="entry name" value="Cyt_P450_sf"/>
</dbReference>
<evidence type="ECO:0000256" key="18">
    <source>
        <dbReference type="ARBA" id="ARBA00023136"/>
    </source>
</evidence>
<keyword evidence="16" id="KW-0443">Lipid metabolism</keyword>
<evidence type="ECO:0000256" key="15">
    <source>
        <dbReference type="ARBA" id="ARBA00023033"/>
    </source>
</evidence>
<dbReference type="GO" id="GO:0008395">
    <property type="term" value="F:steroid hydroxylase activity"/>
    <property type="evidence" value="ECO:0007669"/>
    <property type="project" value="TreeGrafter"/>
</dbReference>
<sequence length="511" mass="57518">MTFLSKTKMAAAQLVASFVGENVILQTTLVLLVVFVATSWFFNTPKNLPPGPRGWPIAGNIFSLATGHGFVTMTEWAKTYGPIYRIKLGNETNVVLSGYDVIHEAMVKRGEDFSSRPSNAILKFLNPEMLGIVGAPFGTPWKEHRKFTLMSLREFGFGKRSLEGKILEESVSLQAEIMKMGDRPFDISLMVQNAVTNVICSIVFGSRFAYNDEKFKRLMDALDRGLSFNFFGQLAIFFPTLRRVPGLGRAPKMIQNDLVTIRAYLREEMDSHKKTFDPNDIRDLIDSYVRENKSRENDDETTFTDDNTEWVLFDLFIAGAETTSTTLNWAFLYMILNPDIQEKVQKEIHSVLGHDQRPSTAHRAQMPYTEAVLTEVARIGSITPMGAFHATSRDTSFHGYHIPEGTTVLTNLWSVHHDPEHFPNPGKFDPGRFLDSQGQYRRDDHVIPFGVGPRMCLGKQLAEMELFVFFTSLLQHFTFKLPEGAAKPSTTGISGVTHSPKNFELVAEPLA</sequence>
<keyword evidence="15 28" id="KW-0503">Monooxygenase</keyword>
<dbReference type="GO" id="GO:0020037">
    <property type="term" value="F:heme binding"/>
    <property type="evidence" value="ECO:0007669"/>
    <property type="project" value="InterPro"/>
</dbReference>
<organism evidence="30 31">
    <name type="scientific">Branchiostoma lanceolatum</name>
    <name type="common">Common lancelet</name>
    <name type="synonym">Amphioxus lanceolatum</name>
    <dbReference type="NCBI Taxonomy" id="7740"/>
    <lineage>
        <taxon>Eukaryota</taxon>
        <taxon>Metazoa</taxon>
        <taxon>Chordata</taxon>
        <taxon>Cephalochordata</taxon>
        <taxon>Leptocardii</taxon>
        <taxon>Amphioxiformes</taxon>
        <taxon>Branchiostomatidae</taxon>
        <taxon>Branchiostoma</taxon>
    </lineage>
</organism>
<dbReference type="GO" id="GO:0005506">
    <property type="term" value="F:iron ion binding"/>
    <property type="evidence" value="ECO:0007669"/>
    <property type="project" value="InterPro"/>
</dbReference>
<keyword evidence="11" id="KW-0492">Microsome</keyword>
<dbReference type="GO" id="GO:0005743">
    <property type="term" value="C:mitochondrial inner membrane"/>
    <property type="evidence" value="ECO:0007669"/>
    <property type="project" value="UniProtKB-SubCell"/>
</dbReference>
<dbReference type="GO" id="GO:0005789">
    <property type="term" value="C:endoplasmic reticulum membrane"/>
    <property type="evidence" value="ECO:0007669"/>
    <property type="project" value="UniProtKB-SubCell"/>
</dbReference>
<evidence type="ECO:0000256" key="11">
    <source>
        <dbReference type="ARBA" id="ARBA00022848"/>
    </source>
</evidence>
<keyword evidence="31" id="KW-1185">Reference proteome</keyword>
<evidence type="ECO:0000256" key="19">
    <source>
        <dbReference type="ARBA" id="ARBA00049206"/>
    </source>
</evidence>
<evidence type="ECO:0000256" key="22">
    <source>
        <dbReference type="ARBA" id="ARBA00052378"/>
    </source>
</evidence>
<evidence type="ECO:0000256" key="10">
    <source>
        <dbReference type="ARBA" id="ARBA00022824"/>
    </source>
</evidence>
<feature type="binding site" description="axial binding residue" evidence="27">
    <location>
        <position position="456"/>
    </location>
    <ligand>
        <name>heme</name>
        <dbReference type="ChEBI" id="CHEBI:30413"/>
    </ligand>
    <ligandPart>
        <name>Fe</name>
        <dbReference type="ChEBI" id="CHEBI:18248"/>
    </ligandPart>
</feature>
<evidence type="ECO:0000256" key="12">
    <source>
        <dbReference type="ARBA" id="ARBA00022989"/>
    </source>
</evidence>
<dbReference type="InterPro" id="IPR001128">
    <property type="entry name" value="Cyt_P450"/>
</dbReference>
<comment type="cofactor">
    <cofactor evidence="1 27">
        <name>heme</name>
        <dbReference type="ChEBI" id="CHEBI:30413"/>
    </cofactor>
</comment>
<dbReference type="InterPro" id="IPR017972">
    <property type="entry name" value="Cyt_P450_CS"/>
</dbReference>
<evidence type="ECO:0000256" key="24">
    <source>
        <dbReference type="ARBA" id="ARBA00066560"/>
    </source>
</evidence>
<evidence type="ECO:0000313" key="31">
    <source>
        <dbReference type="Proteomes" id="UP000838412"/>
    </source>
</evidence>
<dbReference type="GO" id="GO:0006805">
    <property type="term" value="P:xenobiotic metabolic process"/>
    <property type="evidence" value="ECO:0007669"/>
    <property type="project" value="TreeGrafter"/>
</dbReference>
<evidence type="ECO:0000313" key="30">
    <source>
        <dbReference type="EMBL" id="CAH1242889.1"/>
    </source>
</evidence>
<comment type="function">
    <text evidence="23">A cytochrome P450 monooxygenase involved in the metabolism of arachidonic acid and its conjugates. Mechanistically, uses molecular oxygen inserting one oxygen atom into a substrate, and reducing the second into a water molecule, with two electrons provided by NADPH via cytochrome P450 reductase (CPR; NADPH-ferrihemoprotein reductase). Acts as an omega and omega-1 hydroxylase for arachidonic acid and possibly for other long chain fatty acids. May modulate the arachidonic acid signaling pathway and play a role in other fatty acid signaling processes. May down-regulate the biological activities of N-arachidonoyl-serotonin, an endocannabinoid that has anti-nociceptive effects through inhibition of fatty acid amide hydrolase FAAH, TRPV1 receptor and T-type calcium channels. Catalyzes C-2 oxidation of the indole ring of N-arachidonoyl-serotonin forming a less active product 2-oxo-N-arachidonoyl-serotonin.</text>
</comment>
<proteinExistence type="inferred from homology"/>
<reference evidence="30" key="1">
    <citation type="submission" date="2022-01" db="EMBL/GenBank/DDBJ databases">
        <authorList>
            <person name="Braso-Vives M."/>
        </authorList>
    </citation>
    <scope>NUCLEOTIDE SEQUENCE</scope>
</reference>
<comment type="catalytic activity">
    <reaction evidence="21">
        <text>N-[(5Z,8Z,11Z,14Z)-eicosatetraenoyl]-serotonin + reduced [NADPH--hemoprotein reductase] + O2 = 2-oxo-N-[(5Z,8Z,11Z,14Z)-eicosatetraenoyl]-serotonin + oxidized [NADPH--hemoprotein reductase] + H2O + H(+)</text>
        <dbReference type="Rhea" id="RHEA:50296"/>
        <dbReference type="Rhea" id="RHEA-COMP:11964"/>
        <dbReference type="Rhea" id="RHEA-COMP:11965"/>
        <dbReference type="ChEBI" id="CHEBI:15377"/>
        <dbReference type="ChEBI" id="CHEBI:15378"/>
        <dbReference type="ChEBI" id="CHEBI:15379"/>
        <dbReference type="ChEBI" id="CHEBI:57618"/>
        <dbReference type="ChEBI" id="CHEBI:58210"/>
        <dbReference type="ChEBI" id="CHEBI:132255"/>
        <dbReference type="ChEBI" id="CHEBI:132256"/>
    </reaction>
    <physiologicalReaction direction="left-to-right" evidence="21">
        <dbReference type="Rhea" id="RHEA:50297"/>
    </physiologicalReaction>
</comment>
<evidence type="ECO:0000256" key="5">
    <source>
        <dbReference type="ARBA" id="ARBA00010617"/>
    </source>
</evidence>
<keyword evidence="10" id="KW-0256">Endoplasmic reticulum</keyword>
<dbReference type="PRINTS" id="PR00385">
    <property type="entry name" value="P450"/>
</dbReference>